<dbReference type="Pfam" id="PF13240">
    <property type="entry name" value="Zn_Ribbon_1"/>
    <property type="match status" value="1"/>
</dbReference>
<evidence type="ECO:0000313" key="4">
    <source>
        <dbReference type="EMBL" id="UVQ74118.1"/>
    </source>
</evidence>
<reference evidence="4" key="2">
    <citation type="submission" date="2022-08" db="EMBL/GenBank/DDBJ databases">
        <title>Genome Sequencing of Bacteroides fragilis Group Isolates with Nanopore Technology.</title>
        <authorList>
            <person name="Tisza M.J."/>
            <person name="Smith D."/>
            <person name="Dekker J.P."/>
        </authorList>
    </citation>
    <scope>NUCLEOTIDE SEQUENCE</scope>
    <source>
        <strain evidence="4">BFG-527</strain>
    </source>
</reference>
<evidence type="ECO:0000259" key="2">
    <source>
        <dbReference type="Pfam" id="PF13240"/>
    </source>
</evidence>
<name>A0A174T2W0_9BACE</name>
<dbReference type="InterPro" id="IPR026870">
    <property type="entry name" value="Zinc_ribbon_dom"/>
</dbReference>
<dbReference type="EMBL" id="CZAE01000023">
    <property type="protein sequence ID" value="CUQ02035.1"/>
    <property type="molecule type" value="Genomic_DNA"/>
</dbReference>
<dbReference type="RefSeq" id="WP_055270820.1">
    <property type="nucleotide sequence ID" value="NZ_CAXKYA010000018.1"/>
</dbReference>
<evidence type="ECO:0000313" key="5">
    <source>
        <dbReference type="Proteomes" id="UP000095606"/>
    </source>
</evidence>
<dbReference type="Proteomes" id="UP000095606">
    <property type="component" value="Unassembled WGS sequence"/>
</dbReference>
<keyword evidence="1" id="KW-0472">Membrane</keyword>
<dbReference type="AlphaFoldDB" id="A0A174T2W0"/>
<feature type="transmembrane region" description="Helical" evidence="1">
    <location>
        <begin position="78"/>
        <end position="103"/>
    </location>
</feature>
<feature type="domain" description="Zinc-ribbon" evidence="2">
    <location>
        <begin position="4"/>
        <end position="25"/>
    </location>
</feature>
<keyword evidence="1" id="KW-0812">Transmembrane</keyword>
<proteinExistence type="predicted"/>
<evidence type="ECO:0000313" key="6">
    <source>
        <dbReference type="Proteomes" id="UP001060104"/>
    </source>
</evidence>
<dbReference type="GeneID" id="69591326"/>
<evidence type="ECO:0000313" key="3">
    <source>
        <dbReference type="EMBL" id="CUQ02035.1"/>
    </source>
</evidence>
<keyword evidence="6" id="KW-1185">Reference proteome</keyword>
<feature type="transmembrane region" description="Helical" evidence="1">
    <location>
        <begin position="115"/>
        <end position="137"/>
    </location>
</feature>
<gene>
    <name evidence="3" type="ORF">ERS852461_03994</name>
    <name evidence="4" type="ORF">NXY30_24555</name>
</gene>
<keyword evidence="1" id="KW-1133">Transmembrane helix</keyword>
<sequence length="153" mass="16403">MAICTNCGNKVPDDIKFCVSCGAALAAEGTEQLAPQLQPVSQPQSVQQPPIYMVQAQQPPVQQPAAVYTEEPITTGGYIGIFLLLMLPLINMICLIIWACGGCHKVSKRNMARAMLIWMIIGTVLSGIIVLVVILFFGSELDSLKNLATGLGE</sequence>
<reference evidence="3 5" key="1">
    <citation type="submission" date="2015-09" db="EMBL/GenBank/DDBJ databases">
        <authorList>
            <consortium name="Pathogen Informatics"/>
        </authorList>
    </citation>
    <scope>NUCLEOTIDE SEQUENCE [LARGE SCALE GENOMIC DNA]</scope>
    <source>
        <strain evidence="3 5">2789STDY5834846</strain>
    </source>
</reference>
<accession>A0A174T2W0</accession>
<protein>
    <submittedName>
        <fullName evidence="3">Predicted membrane protein</fullName>
    </submittedName>
    <submittedName>
        <fullName evidence="4">Zinc ribbon domain-containing protein</fullName>
    </submittedName>
</protein>
<organism evidence="3 5">
    <name type="scientific">Bacteroides faecis</name>
    <dbReference type="NCBI Taxonomy" id="674529"/>
    <lineage>
        <taxon>Bacteria</taxon>
        <taxon>Pseudomonadati</taxon>
        <taxon>Bacteroidota</taxon>
        <taxon>Bacteroidia</taxon>
        <taxon>Bacteroidales</taxon>
        <taxon>Bacteroidaceae</taxon>
        <taxon>Bacteroides</taxon>
    </lineage>
</organism>
<evidence type="ECO:0000256" key="1">
    <source>
        <dbReference type="SAM" id="Phobius"/>
    </source>
</evidence>
<dbReference type="EMBL" id="CP103141">
    <property type="protein sequence ID" value="UVQ74118.1"/>
    <property type="molecule type" value="Genomic_DNA"/>
</dbReference>
<dbReference type="Proteomes" id="UP001060104">
    <property type="component" value="Chromosome"/>
</dbReference>